<organism evidence="8 9">
    <name type="scientific">Massilia psychrophila</name>
    <dbReference type="NCBI Taxonomy" id="1603353"/>
    <lineage>
        <taxon>Bacteria</taxon>
        <taxon>Pseudomonadati</taxon>
        <taxon>Pseudomonadota</taxon>
        <taxon>Betaproteobacteria</taxon>
        <taxon>Burkholderiales</taxon>
        <taxon>Oxalobacteraceae</taxon>
        <taxon>Telluria group</taxon>
        <taxon>Massilia</taxon>
    </lineage>
</organism>
<gene>
    <name evidence="8" type="ORF">CR103_12620</name>
</gene>
<keyword evidence="5" id="KW-0798">TonB box</keyword>
<dbReference type="InterPro" id="IPR012910">
    <property type="entry name" value="Plug_dom"/>
</dbReference>
<keyword evidence="3 5" id="KW-0472">Membrane</keyword>
<keyword evidence="9" id="KW-1185">Reference proteome</keyword>
<evidence type="ECO:0000256" key="1">
    <source>
        <dbReference type="ARBA" id="ARBA00004442"/>
    </source>
</evidence>
<dbReference type="Proteomes" id="UP000228593">
    <property type="component" value="Unassembled WGS sequence"/>
</dbReference>
<dbReference type="Gene3D" id="2.170.130.10">
    <property type="entry name" value="TonB-dependent receptor, plug domain"/>
    <property type="match status" value="1"/>
</dbReference>
<dbReference type="InterPro" id="IPR037066">
    <property type="entry name" value="Plug_dom_sf"/>
</dbReference>
<dbReference type="PANTHER" id="PTHR40980">
    <property type="entry name" value="PLUG DOMAIN-CONTAINING PROTEIN"/>
    <property type="match status" value="1"/>
</dbReference>
<feature type="domain" description="TonB-dependent receptor plug" evidence="7">
    <location>
        <begin position="83"/>
        <end position="186"/>
    </location>
</feature>
<evidence type="ECO:0000256" key="3">
    <source>
        <dbReference type="ARBA" id="ARBA00023136"/>
    </source>
</evidence>
<evidence type="ECO:0000259" key="7">
    <source>
        <dbReference type="Pfam" id="PF07715"/>
    </source>
</evidence>
<feature type="domain" description="TonB-dependent receptor-like beta-barrel" evidence="6">
    <location>
        <begin position="362"/>
        <end position="886"/>
    </location>
</feature>
<dbReference type="Gene3D" id="2.40.170.20">
    <property type="entry name" value="TonB-dependent receptor, beta-barrel domain"/>
    <property type="match status" value="1"/>
</dbReference>
<dbReference type="InterPro" id="IPR010104">
    <property type="entry name" value="TonB_rcpt_bac"/>
</dbReference>
<proteinExistence type="inferred from homology"/>
<dbReference type="CDD" id="cd01347">
    <property type="entry name" value="ligand_gated_channel"/>
    <property type="match status" value="1"/>
</dbReference>
<accession>A0A2G8T0A1</accession>
<dbReference type="EMBL" id="PDOB01000018">
    <property type="protein sequence ID" value="PIL39451.1"/>
    <property type="molecule type" value="Genomic_DNA"/>
</dbReference>
<comment type="similarity">
    <text evidence="2 5">Belongs to the TonB-dependent receptor family.</text>
</comment>
<keyword evidence="4" id="KW-0998">Cell outer membrane</keyword>
<evidence type="ECO:0000259" key="6">
    <source>
        <dbReference type="Pfam" id="PF00593"/>
    </source>
</evidence>
<evidence type="ECO:0000256" key="4">
    <source>
        <dbReference type="ARBA" id="ARBA00023237"/>
    </source>
</evidence>
<dbReference type="Pfam" id="PF07715">
    <property type="entry name" value="Plug"/>
    <property type="match status" value="1"/>
</dbReference>
<comment type="subcellular location">
    <subcellularLocation>
        <location evidence="1 5">Cell outer membrane</location>
    </subcellularLocation>
</comment>
<name>A0A2G8T0A1_9BURK</name>
<dbReference type="OrthoDB" id="8727862at2"/>
<comment type="caution">
    <text evidence="8">The sequence shown here is derived from an EMBL/GenBank/DDBJ whole genome shotgun (WGS) entry which is preliminary data.</text>
</comment>
<evidence type="ECO:0000256" key="5">
    <source>
        <dbReference type="RuleBase" id="RU003357"/>
    </source>
</evidence>
<protein>
    <submittedName>
        <fullName evidence="8">TonB-dependent receptor</fullName>
    </submittedName>
</protein>
<dbReference type="AlphaFoldDB" id="A0A2G8T0A1"/>
<evidence type="ECO:0000313" key="9">
    <source>
        <dbReference type="Proteomes" id="UP000228593"/>
    </source>
</evidence>
<reference evidence="8 9" key="1">
    <citation type="submission" date="2017-10" db="EMBL/GenBank/DDBJ databases">
        <title>Massilia psychrophilum sp. nov., a novel purple-pigmented bacterium isolated from Tianshan glacier, Xinjiang Municipality, China.</title>
        <authorList>
            <person name="Wang H."/>
        </authorList>
    </citation>
    <scope>NUCLEOTIDE SEQUENCE [LARGE SCALE GENOMIC DNA]</scope>
    <source>
        <strain evidence="8 9">JCM 30813</strain>
    </source>
</reference>
<dbReference type="NCBIfam" id="TIGR01782">
    <property type="entry name" value="TonB-Xanth-Caul"/>
    <property type="match status" value="1"/>
</dbReference>
<sequence length="920" mass="98900">MRFLIKLRGQMKVFATKQSRGFARARLAFQLSPVAAGCAVFVSAFAGHAFAQTAPAAQVADVPVATVVVSGIRRGIEAAISVKKNATSIVEAISAEDIGKLPDSSIAESIARLPGLTAQSVGGRAVNVSIRGMSGDFSTSLLNGREQVSTSDNRSVEFDQYPSELLGGVVVYKTPDATLIGQGLSGTVDLQTVRPLAFGQRVLVVNARAERDGHGTEFKGAGKRFSASYIDQFADRTIGIALGATRFSSDLTTATAENYDVYTGSTMINGQDVKVVNGFKLFNKTSKKTRDGLMGVLEYRPSKEFHSQLDLFYSKFDDEVVSRGLELQVNDSWKSGNGDPFVASQAPALAPGAVVANGRLVSGTWLNVNPLSRHIYDPTKTELSSVGWNNELRFGDQWTAVLDLSTSSATRKQSISELEAGVVGANGRPLSEAVGIVNGNTISSLQYNHGDPALVKLTDPESWGQNGYTKSISVKDTIKAGRMSFQKGLDGMFSKVTFGLNFSERVKDRNAEEAKLILKTPPSGALPAGAGSVLVGNSKFGSVSFDPAAAFPASYNLIQNINGDILLKGWNVTEKVSTAFVKGDLDTKVAGFDLRGNIGVQMVRTDQQSTAPSVDDTRQDIVSLHTMGKSYTDFLPSANLVFDIGSDQMVRFGVAKVLARARMDQMSAARRSEIDATTRTWKGSGGNPLLDPFRAKAIDVSYEKYFGTKAYVSAAAFYKKLDSYIFEFNDNAYSFTGFPNLSNRTTATPIGKFTQPRNGAGGSIKGIELAASMPFSVIAPMLDGFGAQANMSHNDSKINPFGDTDVRPLPGLSKQVKSLTLYYEKFGFSARVAARQRSDYLGEVQGFGAAREYQFVKGNTVADLQLGYEFQSGMAKGATILLQVLNANKALEQQYQASTGTITKTDDYGRTILFGMNYKF</sequence>
<dbReference type="InterPro" id="IPR000531">
    <property type="entry name" value="Beta-barrel_TonB"/>
</dbReference>
<dbReference type="PANTHER" id="PTHR40980:SF3">
    <property type="entry name" value="TONB-DEPENDENT RECEPTOR-LIKE BETA-BARREL DOMAIN-CONTAINING PROTEIN"/>
    <property type="match status" value="1"/>
</dbReference>
<keyword evidence="8" id="KW-0675">Receptor</keyword>
<dbReference type="SUPFAM" id="SSF56935">
    <property type="entry name" value="Porins"/>
    <property type="match status" value="1"/>
</dbReference>
<dbReference type="InterPro" id="IPR036942">
    <property type="entry name" value="Beta-barrel_TonB_sf"/>
</dbReference>
<dbReference type="GO" id="GO:0009279">
    <property type="term" value="C:cell outer membrane"/>
    <property type="evidence" value="ECO:0007669"/>
    <property type="project" value="UniProtKB-SubCell"/>
</dbReference>
<dbReference type="Pfam" id="PF00593">
    <property type="entry name" value="TonB_dep_Rec_b-barrel"/>
    <property type="match status" value="1"/>
</dbReference>
<evidence type="ECO:0000256" key="2">
    <source>
        <dbReference type="ARBA" id="ARBA00009810"/>
    </source>
</evidence>
<evidence type="ECO:0000313" key="8">
    <source>
        <dbReference type="EMBL" id="PIL39451.1"/>
    </source>
</evidence>